<organism evidence="3 4">
    <name type="scientific">Gordonia phage Remus</name>
    <dbReference type="NCBI Taxonomy" id="1887652"/>
    <lineage>
        <taxon>Viruses</taxon>
        <taxon>Duplodnaviria</taxon>
        <taxon>Heunggongvirae</taxon>
        <taxon>Uroviricota</taxon>
        <taxon>Caudoviricetes</taxon>
        <taxon>Soupsvirus</taxon>
        <taxon>Soupsvirus strosahl</taxon>
    </lineage>
</organism>
<evidence type="ECO:0000313" key="4">
    <source>
        <dbReference type="Proteomes" id="UP000202619"/>
    </source>
</evidence>
<protein>
    <recommendedName>
        <fullName evidence="2">Glycine-rich domain-containing protein</fullName>
    </recommendedName>
</protein>
<feature type="compositionally biased region" description="Gly residues" evidence="1">
    <location>
        <begin position="190"/>
        <end position="211"/>
    </location>
</feature>
<evidence type="ECO:0000256" key="1">
    <source>
        <dbReference type="SAM" id="MobiDB-lite"/>
    </source>
</evidence>
<dbReference type="Pfam" id="PF21722">
    <property type="entry name" value="Gly_rich_2"/>
    <property type="match status" value="1"/>
</dbReference>
<dbReference type="RefSeq" id="YP_009281622.1">
    <property type="nucleotide sequence ID" value="NC_031031.1"/>
</dbReference>
<dbReference type="KEGG" id="vg:29063816"/>
<evidence type="ECO:0000313" key="3">
    <source>
        <dbReference type="EMBL" id="AOE44624.1"/>
    </source>
</evidence>
<name>A0A1B3B0U4_9CAUD</name>
<sequence length="222" mass="21358">MTAFVGTGEFTPYVGDVALARIYVGDVLVWEPVPLDEIHLLTTVGTTNIPIPSWAKFADVVLVGGGRGGNAGNSGANIPGMGGLASAWVTGTWDLRGQSVTSVSVTVGAGGNGGQSGSQAGSAGQATTASNGVHSLTAIGASGTMGSRDAGSPGNVTYGGVTHIGGVGAPGSGAAAGGGSQPGAESTPPGAGGPGGWGGFFGSYQRGGPGARGQAWIKFRSQ</sequence>
<feature type="region of interest" description="Disordered" evidence="1">
    <location>
        <begin position="169"/>
        <end position="213"/>
    </location>
</feature>
<accession>A0A1B3B0U4</accession>
<proteinExistence type="predicted"/>
<dbReference type="Proteomes" id="UP000202619">
    <property type="component" value="Segment"/>
</dbReference>
<reference evidence="3 4" key="1">
    <citation type="submission" date="2016-07" db="EMBL/GenBank/DDBJ databases">
        <authorList>
            <person name="Franke B.K."/>
            <person name="Idrees S."/>
            <person name="Klinkhammer K.E."/>
            <person name="Kocina D.M."/>
            <person name="Lusk T.N."/>
            <person name="Notovny A.L."/>
            <person name="Oberding K.E."/>
            <person name="Quandt C.A."/>
            <person name="Schmitz M.Y."/>
            <person name="Schultz D.E."/>
            <person name="Thaoxaochay C."/>
            <person name="Thomas C.P."/>
            <person name="Toland T.N."/>
            <person name="Topel S.A."/>
            <person name="Warren E.R."/>
            <person name="Weber A.J."/>
            <person name="Welman R.J."/>
            <person name="Williams K.M."/>
            <person name="Bonilla J.A."/>
            <person name="Klyczek K."/>
            <person name="Garlena R.A."/>
            <person name="Russell D.A."/>
            <person name="Pope W.H."/>
            <person name="Jacobs-Sera D."/>
            <person name="Hendrix R.W."/>
            <person name="Hatfull G.F."/>
        </authorList>
    </citation>
    <scope>NUCLEOTIDE SEQUENCE [LARGE SCALE GENOMIC DNA]</scope>
</reference>
<dbReference type="EMBL" id="KX557283">
    <property type="protein sequence ID" value="AOE44624.1"/>
    <property type="molecule type" value="Genomic_DNA"/>
</dbReference>
<evidence type="ECO:0000259" key="2">
    <source>
        <dbReference type="Pfam" id="PF21722"/>
    </source>
</evidence>
<gene>
    <name evidence="3" type="primary">8</name>
    <name evidence="3" type="ORF">SEA_REMUS_8</name>
</gene>
<dbReference type="GeneID" id="29063816"/>
<feature type="domain" description="Glycine-rich" evidence="2">
    <location>
        <begin position="42"/>
        <end position="220"/>
    </location>
</feature>
<feature type="compositionally biased region" description="Gly residues" evidence="1">
    <location>
        <begin position="169"/>
        <end position="181"/>
    </location>
</feature>
<dbReference type="InterPro" id="IPR049304">
    <property type="entry name" value="Gly_rich_dom"/>
</dbReference>
<dbReference type="OrthoDB" id="32601at10239"/>